<evidence type="ECO:0000313" key="2">
    <source>
        <dbReference type="Proteomes" id="UP000054783"/>
    </source>
</evidence>
<accession>A0A0V0Z6D2</accession>
<keyword evidence="2" id="KW-1185">Reference proteome</keyword>
<sequence length="78" mass="9008">LNRDQAQLKNFSLPSRTPILSSMNCAQSLCPIFVRTLSNSWPGCCGSFNNIFLMTNVLFLFHEYSFLEIYMKLFVFNS</sequence>
<dbReference type="AlphaFoldDB" id="A0A0V0Z6D2"/>
<proteinExistence type="predicted"/>
<evidence type="ECO:0000313" key="1">
    <source>
        <dbReference type="EMBL" id="KRY07960.1"/>
    </source>
</evidence>
<dbReference type="Proteomes" id="UP000054783">
    <property type="component" value="Unassembled WGS sequence"/>
</dbReference>
<gene>
    <name evidence="1" type="ORF">T12_12386</name>
</gene>
<dbReference type="EMBL" id="JYDQ01000382">
    <property type="protein sequence ID" value="KRY07960.1"/>
    <property type="molecule type" value="Genomic_DNA"/>
</dbReference>
<protein>
    <submittedName>
        <fullName evidence="1">Uncharacterized protein</fullName>
    </submittedName>
</protein>
<organism evidence="1 2">
    <name type="scientific">Trichinella patagoniensis</name>
    <dbReference type="NCBI Taxonomy" id="990121"/>
    <lineage>
        <taxon>Eukaryota</taxon>
        <taxon>Metazoa</taxon>
        <taxon>Ecdysozoa</taxon>
        <taxon>Nematoda</taxon>
        <taxon>Enoplea</taxon>
        <taxon>Dorylaimia</taxon>
        <taxon>Trichinellida</taxon>
        <taxon>Trichinellidae</taxon>
        <taxon>Trichinella</taxon>
    </lineage>
</organism>
<comment type="caution">
    <text evidence="1">The sequence shown here is derived from an EMBL/GenBank/DDBJ whole genome shotgun (WGS) entry which is preliminary data.</text>
</comment>
<feature type="non-terminal residue" evidence="1">
    <location>
        <position position="1"/>
    </location>
</feature>
<name>A0A0V0Z6D2_9BILA</name>
<reference evidence="1 2" key="1">
    <citation type="submission" date="2015-01" db="EMBL/GenBank/DDBJ databases">
        <title>Evolution of Trichinella species and genotypes.</title>
        <authorList>
            <person name="Korhonen P.K."/>
            <person name="Edoardo P."/>
            <person name="Giuseppe L.R."/>
            <person name="Gasser R.B."/>
        </authorList>
    </citation>
    <scope>NUCLEOTIDE SEQUENCE [LARGE SCALE GENOMIC DNA]</scope>
    <source>
        <strain evidence="1">ISS2496</strain>
    </source>
</reference>